<sequence>MRISEKSESPTSSLAWHLENFARLRGKIRLQHAPDLPQITL</sequence>
<evidence type="ECO:0000313" key="1">
    <source>
        <dbReference type="EMBL" id="EPF15244.1"/>
    </source>
</evidence>
<gene>
    <name evidence="1" type="ORF">HMPREF0201_03480</name>
</gene>
<comment type="caution">
    <text evidence="1">The sequence shown here is derived from an EMBL/GenBank/DDBJ whole genome shotgun (WGS) entry which is preliminary data.</text>
</comment>
<dbReference type="Proteomes" id="UP000014585">
    <property type="component" value="Unassembled WGS sequence"/>
</dbReference>
<name>S3JPU8_9ENTR</name>
<evidence type="ECO:0000313" key="2">
    <source>
        <dbReference type="Proteomes" id="UP000014585"/>
    </source>
</evidence>
<organism evidence="1 2">
    <name type="scientific">Cedecea davisae DSM 4568</name>
    <dbReference type="NCBI Taxonomy" id="566551"/>
    <lineage>
        <taxon>Bacteria</taxon>
        <taxon>Pseudomonadati</taxon>
        <taxon>Pseudomonadota</taxon>
        <taxon>Gammaproteobacteria</taxon>
        <taxon>Enterobacterales</taxon>
        <taxon>Enterobacteriaceae</taxon>
        <taxon>Cedecea</taxon>
    </lineage>
</organism>
<dbReference type="AlphaFoldDB" id="S3JPU8"/>
<reference evidence="1 2" key="1">
    <citation type="submission" date="2013-04" db="EMBL/GenBank/DDBJ databases">
        <authorList>
            <person name="Weinstock G."/>
            <person name="Sodergren E."/>
            <person name="Lobos E.A."/>
            <person name="Fulton L."/>
            <person name="Fulton R."/>
            <person name="Courtney L."/>
            <person name="Fronick C."/>
            <person name="O'Laughlin M."/>
            <person name="Godfrey J."/>
            <person name="Wilson R.M."/>
            <person name="Miner T."/>
            <person name="Farmer C."/>
            <person name="Delehaunty K."/>
            <person name="Cordes M."/>
            <person name="Minx P."/>
            <person name="Tomlinson C."/>
            <person name="Chen J."/>
            <person name="Wollam A."/>
            <person name="Pepin K.H."/>
            <person name="Palsikar V.B."/>
            <person name="Zhang X."/>
            <person name="Suruliraj S."/>
            <person name="Perna N.T."/>
            <person name="Plunkett G."/>
            <person name="Warren W."/>
            <person name="Mitreva M."/>
            <person name="Mardis E.R."/>
            <person name="Wilson R.K."/>
        </authorList>
    </citation>
    <scope>NUCLEOTIDE SEQUENCE [LARGE SCALE GENOMIC DNA]</scope>
    <source>
        <strain evidence="1 2">DSM 4568</strain>
    </source>
</reference>
<dbReference type="EMBL" id="ATDT01000031">
    <property type="protein sequence ID" value="EPF15244.1"/>
    <property type="molecule type" value="Genomic_DNA"/>
</dbReference>
<dbReference type="STRING" id="566551.HMPREF0201_03480"/>
<protein>
    <submittedName>
        <fullName evidence="1">Uncharacterized protein</fullName>
    </submittedName>
</protein>
<accession>S3JPU8</accession>
<dbReference type="HOGENOM" id="CLU_3267531_0_0_6"/>
<proteinExistence type="predicted"/>